<evidence type="ECO:0000313" key="4">
    <source>
        <dbReference type="Proteomes" id="UP000245119"/>
    </source>
</evidence>
<reference evidence="3 4" key="1">
    <citation type="submission" date="2018-04" db="EMBL/GenBank/DDBJ databases">
        <title>The genome of golden apple snail Pomacea canaliculata provides insight into stress tolerance and invasive adaptation.</title>
        <authorList>
            <person name="Liu C."/>
            <person name="Liu B."/>
            <person name="Ren Y."/>
            <person name="Zhang Y."/>
            <person name="Wang H."/>
            <person name="Li S."/>
            <person name="Jiang F."/>
            <person name="Yin L."/>
            <person name="Zhang G."/>
            <person name="Qian W."/>
            <person name="Fan W."/>
        </authorList>
    </citation>
    <scope>NUCLEOTIDE SEQUENCE [LARGE SCALE GENOMIC DNA]</scope>
    <source>
        <strain evidence="3">SZHN2017</strain>
        <tissue evidence="3">Muscle</tissue>
    </source>
</reference>
<evidence type="ECO:0000313" key="3">
    <source>
        <dbReference type="EMBL" id="PVD26545.1"/>
    </source>
</evidence>
<dbReference type="SMART" id="SM00443">
    <property type="entry name" value="G_patch"/>
    <property type="match status" value="1"/>
</dbReference>
<sequence>MENNIVQDFQNLRVFSSYNINRMDELVQDLTNALEETSKGIRSGGNQENNTAGAVVRRYHKKRRGARRTAVNLWKRGTISEASESSIDEAIRDYIDNVVTHSDSDDLALNHRKHRLMVPVTEPIPPVESDSFTENLSPMRPQRRRRRYKHMAVDVLQSVDGPDMFNNAGSKISSTETPVPVATSPCHSSGSMLHGKKRESLHNAGGSAHMGGQNITPGKRKRTGKSRSESTKTESKNDGDKESLDLDKMEIASISQLSCFRESSSLSSSEFDSDVYINVDEGREADDEQSDFFHEPGPVCGIPEIIRWWENERVMDSDMAAGNQEFDSILFGTLAHLPESSQRSFRNRVDKLMARAESGREIKFGRRKLKGKMPRYTMMRFLQDREKWNMMQGGYYSPGASWNNGSYSNQSGDYKRRRQTPPPFSSEGGFVGHDAPPIPESNIGNQILQNMGWTPGSGLGAEGDGRQDPVIAFLHRGRRGLGYETQSDA</sequence>
<dbReference type="AlphaFoldDB" id="A0A2T7NZE5"/>
<feature type="compositionally biased region" description="Polar residues" evidence="1">
    <location>
        <begin position="167"/>
        <end position="177"/>
    </location>
</feature>
<proteinExistence type="predicted"/>
<dbReference type="Proteomes" id="UP000245119">
    <property type="component" value="Linkage Group LG8"/>
</dbReference>
<dbReference type="OMA" id="EGFFTND"/>
<dbReference type="OrthoDB" id="6095487at2759"/>
<gene>
    <name evidence="3" type="ORF">C0Q70_14222</name>
</gene>
<comment type="caution">
    <text evidence="3">The sequence shown here is derived from an EMBL/GenBank/DDBJ whole genome shotgun (WGS) entry which is preliminary data.</text>
</comment>
<evidence type="ECO:0000259" key="2">
    <source>
        <dbReference type="PROSITE" id="PS50174"/>
    </source>
</evidence>
<dbReference type="InterPro" id="IPR000467">
    <property type="entry name" value="G_patch_dom"/>
</dbReference>
<dbReference type="GO" id="GO:0003676">
    <property type="term" value="F:nucleic acid binding"/>
    <property type="evidence" value="ECO:0007669"/>
    <property type="project" value="InterPro"/>
</dbReference>
<feature type="region of interest" description="Disordered" evidence="1">
    <location>
        <begin position="39"/>
        <end position="63"/>
    </location>
</feature>
<dbReference type="PROSITE" id="PS50174">
    <property type="entry name" value="G_PATCH"/>
    <property type="match status" value="1"/>
</dbReference>
<organism evidence="3 4">
    <name type="scientific">Pomacea canaliculata</name>
    <name type="common">Golden apple snail</name>
    <dbReference type="NCBI Taxonomy" id="400727"/>
    <lineage>
        <taxon>Eukaryota</taxon>
        <taxon>Metazoa</taxon>
        <taxon>Spiralia</taxon>
        <taxon>Lophotrochozoa</taxon>
        <taxon>Mollusca</taxon>
        <taxon>Gastropoda</taxon>
        <taxon>Caenogastropoda</taxon>
        <taxon>Architaenioglossa</taxon>
        <taxon>Ampullarioidea</taxon>
        <taxon>Ampullariidae</taxon>
        <taxon>Pomacea</taxon>
    </lineage>
</organism>
<dbReference type="Pfam" id="PF01585">
    <property type="entry name" value="G-patch"/>
    <property type="match status" value="1"/>
</dbReference>
<feature type="compositionally biased region" description="Basic and acidic residues" evidence="1">
    <location>
        <begin position="226"/>
        <end position="245"/>
    </location>
</feature>
<accession>A0A2T7NZE5</accession>
<dbReference type="EMBL" id="PZQS01000008">
    <property type="protein sequence ID" value="PVD26545.1"/>
    <property type="molecule type" value="Genomic_DNA"/>
</dbReference>
<evidence type="ECO:0000256" key="1">
    <source>
        <dbReference type="SAM" id="MobiDB-lite"/>
    </source>
</evidence>
<feature type="domain" description="G-patch" evidence="2">
    <location>
        <begin position="440"/>
        <end position="486"/>
    </location>
</feature>
<dbReference type="InterPro" id="IPR051189">
    <property type="entry name" value="Splicing_assoc_domain"/>
</dbReference>
<name>A0A2T7NZE5_POMCA</name>
<protein>
    <recommendedName>
        <fullName evidence="2">G-patch domain-containing protein</fullName>
    </recommendedName>
</protein>
<feature type="region of interest" description="Disordered" evidence="1">
    <location>
        <begin position="166"/>
        <end position="245"/>
    </location>
</feature>
<dbReference type="STRING" id="400727.A0A2T7NZE5"/>
<feature type="region of interest" description="Disordered" evidence="1">
    <location>
        <begin position="407"/>
        <end position="426"/>
    </location>
</feature>
<dbReference type="PANTHER" id="PTHR14195">
    <property type="entry name" value="G PATCH DOMAIN CONTAINING PROTEIN 2"/>
    <property type="match status" value="1"/>
</dbReference>
<keyword evidence="4" id="KW-1185">Reference proteome</keyword>